<protein>
    <recommendedName>
        <fullName evidence="4">Lipoprotein</fullName>
    </recommendedName>
</protein>
<gene>
    <name evidence="2" type="ORF">NJT12_23890</name>
</gene>
<keyword evidence="1" id="KW-0732">Signal</keyword>
<dbReference type="Proteomes" id="UP001212170">
    <property type="component" value="Unassembled WGS sequence"/>
</dbReference>
<dbReference type="RefSeq" id="WP_271338626.1">
    <property type="nucleotide sequence ID" value="NZ_JAMZNK010000074.1"/>
</dbReference>
<feature type="signal peptide" evidence="1">
    <location>
        <begin position="1"/>
        <end position="19"/>
    </location>
</feature>
<evidence type="ECO:0000256" key="1">
    <source>
        <dbReference type="SAM" id="SignalP"/>
    </source>
</evidence>
<proteinExistence type="predicted"/>
<comment type="caution">
    <text evidence="2">The sequence shown here is derived from an EMBL/GenBank/DDBJ whole genome shotgun (WGS) entry which is preliminary data.</text>
</comment>
<dbReference type="EMBL" id="JAMZNK010000074">
    <property type="protein sequence ID" value="MDA6072668.1"/>
    <property type="molecule type" value="Genomic_DNA"/>
</dbReference>
<evidence type="ECO:0008006" key="4">
    <source>
        <dbReference type="Google" id="ProtNLM"/>
    </source>
</evidence>
<organism evidence="2 3">
    <name type="scientific">Flavobacterium azizsancarii</name>
    <dbReference type="NCBI Taxonomy" id="2961580"/>
    <lineage>
        <taxon>Bacteria</taxon>
        <taxon>Pseudomonadati</taxon>
        <taxon>Bacteroidota</taxon>
        <taxon>Flavobacteriia</taxon>
        <taxon>Flavobacteriales</taxon>
        <taxon>Flavobacteriaceae</taxon>
        <taxon>Flavobacterium</taxon>
    </lineage>
</organism>
<reference evidence="2 3" key="1">
    <citation type="journal article" date="2023" name="Chemosphere">
        <title>Whole genome analysis of Flavobacterium aziz-sancarii sp. nov., isolated from Ardley Island (Antarctica), revealed a rich resistome and bioremediation potential.</title>
        <authorList>
            <person name="Otur C."/>
            <person name="Okay S."/>
            <person name="Kurt-Kizildogan A."/>
        </authorList>
    </citation>
    <scope>NUCLEOTIDE SEQUENCE [LARGE SCALE GENOMIC DNA]</scope>
    <source>
        <strain evidence="2 3">AC</strain>
    </source>
</reference>
<feature type="chain" id="PRO_5045209942" description="Lipoprotein" evidence="1">
    <location>
        <begin position="20"/>
        <end position="135"/>
    </location>
</feature>
<name>A0ABT4WJ96_9FLAO</name>
<accession>A0ABT4WJ96</accession>
<sequence>MKKLILLFALILITSCSKDDTNYEQDIFNDDNYMYFDPPAWLWGTWTNIQGDKITFTRNNLIFSEYGNPINSANEEIAYYEKSFVNPNIQETAYANYYSLKYNYDNDYRMRFNIIQVSERMIDISGLFTGTFTKN</sequence>
<dbReference type="PROSITE" id="PS51257">
    <property type="entry name" value="PROKAR_LIPOPROTEIN"/>
    <property type="match status" value="1"/>
</dbReference>
<evidence type="ECO:0000313" key="3">
    <source>
        <dbReference type="Proteomes" id="UP001212170"/>
    </source>
</evidence>
<keyword evidence="3" id="KW-1185">Reference proteome</keyword>
<evidence type="ECO:0000313" key="2">
    <source>
        <dbReference type="EMBL" id="MDA6072668.1"/>
    </source>
</evidence>